<sequence length="66" mass="7002">PPSLPLILYGVVTETPIADLFLAGLVPGALIIAAFCLYIMVAVSLGHGIEPDAPRPRFTWAERLAS</sequence>
<evidence type="ECO:0000256" key="6">
    <source>
        <dbReference type="ARBA" id="ARBA00023136"/>
    </source>
</evidence>
<evidence type="ECO:0000256" key="2">
    <source>
        <dbReference type="ARBA" id="ARBA00022475"/>
    </source>
</evidence>
<keyword evidence="6 8" id="KW-0472">Membrane</keyword>
<dbReference type="PANTHER" id="PTHR33362:SF5">
    <property type="entry name" value="C4-DICARBOXYLATE TRAP TRANSPORTER LARGE PERMEASE PROTEIN DCTM"/>
    <property type="match status" value="1"/>
</dbReference>
<evidence type="ECO:0000313" key="10">
    <source>
        <dbReference type="EMBL" id="HAE46990.1"/>
    </source>
</evidence>
<dbReference type="GO" id="GO:0005886">
    <property type="term" value="C:plasma membrane"/>
    <property type="evidence" value="ECO:0007669"/>
    <property type="project" value="UniProtKB-SubCell"/>
</dbReference>
<proteinExistence type="predicted"/>
<dbReference type="EMBL" id="DMAI01000099">
    <property type="protein sequence ID" value="HAE46990.1"/>
    <property type="molecule type" value="Genomic_DNA"/>
</dbReference>
<evidence type="ECO:0000259" key="9">
    <source>
        <dbReference type="Pfam" id="PF06808"/>
    </source>
</evidence>
<feature type="domain" description="TRAP C4-dicarboxylate transport system permease DctM subunit" evidence="9">
    <location>
        <begin position="1"/>
        <end position="44"/>
    </location>
</feature>
<comment type="function">
    <text evidence="7">Part of the tripartite ATP-independent periplasmic (TRAP) transport system.</text>
</comment>
<evidence type="ECO:0000256" key="4">
    <source>
        <dbReference type="ARBA" id="ARBA00022692"/>
    </source>
</evidence>
<dbReference type="GO" id="GO:0022857">
    <property type="term" value="F:transmembrane transporter activity"/>
    <property type="evidence" value="ECO:0007669"/>
    <property type="project" value="UniProtKB-UniRule"/>
</dbReference>
<protein>
    <recommendedName>
        <fullName evidence="9">TRAP C4-dicarboxylate transport system permease DctM subunit domain-containing protein</fullName>
    </recommendedName>
</protein>
<gene>
    <name evidence="10" type="ORF">DCK97_06185</name>
</gene>
<feature type="non-terminal residue" evidence="10">
    <location>
        <position position="1"/>
    </location>
</feature>
<keyword evidence="4 8" id="KW-0812">Transmembrane</keyword>
<comment type="subcellular location">
    <subcellularLocation>
        <location evidence="1 7">Cell inner membrane</location>
        <topology evidence="1 7">Multi-pass membrane protein</topology>
    </subcellularLocation>
</comment>
<keyword evidence="3 7" id="KW-0997">Cell inner membrane</keyword>
<keyword evidence="7" id="KW-0813">Transport</keyword>
<evidence type="ECO:0000313" key="11">
    <source>
        <dbReference type="Proteomes" id="UP000257706"/>
    </source>
</evidence>
<keyword evidence="2" id="KW-1003">Cell membrane</keyword>
<evidence type="ECO:0000256" key="8">
    <source>
        <dbReference type="SAM" id="Phobius"/>
    </source>
</evidence>
<dbReference type="InterPro" id="IPR004681">
    <property type="entry name" value="TRAP_DctM"/>
</dbReference>
<comment type="caution">
    <text evidence="10">The sequence shown here is derived from an EMBL/GenBank/DDBJ whole genome shotgun (WGS) entry which is preliminary data.</text>
</comment>
<evidence type="ECO:0000256" key="3">
    <source>
        <dbReference type="ARBA" id="ARBA00022519"/>
    </source>
</evidence>
<accession>A0A3B9IGV1</accession>
<dbReference type="Pfam" id="PF06808">
    <property type="entry name" value="DctM"/>
    <property type="match status" value="1"/>
</dbReference>
<dbReference type="AlphaFoldDB" id="A0A3B9IGV1"/>
<feature type="non-terminal residue" evidence="10">
    <location>
        <position position="66"/>
    </location>
</feature>
<feature type="transmembrane region" description="Helical" evidence="8">
    <location>
        <begin position="20"/>
        <end position="45"/>
    </location>
</feature>
<keyword evidence="5 8" id="KW-1133">Transmembrane helix</keyword>
<dbReference type="PANTHER" id="PTHR33362">
    <property type="entry name" value="SIALIC ACID TRAP TRANSPORTER PERMEASE PROTEIN SIAT-RELATED"/>
    <property type="match status" value="1"/>
</dbReference>
<evidence type="ECO:0000256" key="7">
    <source>
        <dbReference type="RuleBase" id="RU369079"/>
    </source>
</evidence>
<dbReference type="Proteomes" id="UP000257706">
    <property type="component" value="Unassembled WGS sequence"/>
</dbReference>
<evidence type="ECO:0000256" key="5">
    <source>
        <dbReference type="ARBA" id="ARBA00022989"/>
    </source>
</evidence>
<reference evidence="10 11" key="1">
    <citation type="journal article" date="2018" name="Nat. Biotechnol.">
        <title>A standardized bacterial taxonomy based on genome phylogeny substantially revises the tree of life.</title>
        <authorList>
            <person name="Parks D.H."/>
            <person name="Chuvochina M."/>
            <person name="Waite D.W."/>
            <person name="Rinke C."/>
            <person name="Skarshewski A."/>
            <person name="Chaumeil P.A."/>
            <person name="Hugenholtz P."/>
        </authorList>
    </citation>
    <scope>NUCLEOTIDE SEQUENCE [LARGE SCALE GENOMIC DNA]</scope>
    <source>
        <strain evidence="10">UBA8739</strain>
    </source>
</reference>
<evidence type="ECO:0000256" key="1">
    <source>
        <dbReference type="ARBA" id="ARBA00004429"/>
    </source>
</evidence>
<name>A0A3B9IGV1_9PROT</name>
<dbReference type="InterPro" id="IPR010656">
    <property type="entry name" value="DctM"/>
</dbReference>
<organism evidence="10 11">
    <name type="scientific">Tistrella mobilis</name>
    <dbReference type="NCBI Taxonomy" id="171437"/>
    <lineage>
        <taxon>Bacteria</taxon>
        <taxon>Pseudomonadati</taxon>
        <taxon>Pseudomonadota</taxon>
        <taxon>Alphaproteobacteria</taxon>
        <taxon>Geminicoccales</taxon>
        <taxon>Geminicoccaceae</taxon>
        <taxon>Tistrella</taxon>
    </lineage>
</organism>